<evidence type="ECO:0000313" key="3">
    <source>
        <dbReference type="Proteomes" id="UP000054691"/>
    </source>
</evidence>
<name>A0A378JEN4_9GAMM</name>
<dbReference type="Proteomes" id="UP000254476">
    <property type="component" value="Unassembled WGS sequence"/>
</dbReference>
<organism evidence="2 4">
    <name type="scientific">Legionella gratiana</name>
    <dbReference type="NCBI Taxonomy" id="45066"/>
    <lineage>
        <taxon>Bacteria</taxon>
        <taxon>Pseudomonadati</taxon>
        <taxon>Pseudomonadota</taxon>
        <taxon>Gammaproteobacteria</taxon>
        <taxon>Legionellales</taxon>
        <taxon>Legionellaceae</taxon>
        <taxon>Legionella</taxon>
    </lineage>
</organism>
<dbReference type="RefSeq" id="WP_058500397.1">
    <property type="nucleotide sequence ID" value="NZ_CAAAHW010000013.1"/>
</dbReference>
<reference evidence="2 4" key="2">
    <citation type="submission" date="2018-06" db="EMBL/GenBank/DDBJ databases">
        <authorList>
            <consortium name="Pathogen Informatics"/>
            <person name="Doyle S."/>
        </authorList>
    </citation>
    <scope>NUCLEOTIDE SEQUENCE [LARGE SCALE GENOMIC DNA]</scope>
    <source>
        <strain evidence="2 4">NCTC12388</strain>
    </source>
</reference>
<protein>
    <submittedName>
        <fullName evidence="2">Uncharacterized protein</fullName>
    </submittedName>
</protein>
<dbReference type="EMBL" id="LNYE01000031">
    <property type="protein sequence ID" value="KTD05449.1"/>
    <property type="molecule type" value="Genomic_DNA"/>
</dbReference>
<reference evidence="1 3" key="1">
    <citation type="submission" date="2015-11" db="EMBL/GenBank/DDBJ databases">
        <title>Genomic analysis of 38 Legionella species identifies large and diverse effector repertoires.</title>
        <authorList>
            <person name="Burstein D."/>
            <person name="Amaro F."/>
            <person name="Zusman T."/>
            <person name="Lifshitz Z."/>
            <person name="Cohen O."/>
            <person name="Gilbert J.A."/>
            <person name="Pupko T."/>
            <person name="Shuman H.A."/>
            <person name="Segal G."/>
        </authorList>
    </citation>
    <scope>NUCLEOTIDE SEQUENCE [LARGE SCALE GENOMIC DNA]</scope>
    <source>
        <strain evidence="1 3">Lyon 8420412</strain>
    </source>
</reference>
<accession>A0A378JEN4</accession>
<evidence type="ECO:0000313" key="4">
    <source>
        <dbReference type="Proteomes" id="UP000254476"/>
    </source>
</evidence>
<gene>
    <name evidence="1" type="ORF">Lgra_3413</name>
    <name evidence="2" type="ORF">NCTC12388_02825</name>
</gene>
<dbReference type="OrthoDB" id="5651866at2"/>
<dbReference type="AlphaFoldDB" id="A0A378JEN4"/>
<evidence type="ECO:0000313" key="2">
    <source>
        <dbReference type="EMBL" id="STX46075.1"/>
    </source>
</evidence>
<dbReference type="Proteomes" id="UP000054691">
    <property type="component" value="Unassembled WGS sequence"/>
</dbReference>
<dbReference type="EMBL" id="UGOB01000001">
    <property type="protein sequence ID" value="STX46075.1"/>
    <property type="molecule type" value="Genomic_DNA"/>
</dbReference>
<sequence>MKDSIITLYKSELEKHYLDNNGSMVSYLIEKMSTVTTIEELMKLFSNVIQSDRTHYEAISLSSKLSTWKKELENLKSAQQQTLVDLGKITITSKNKNLLLLLKEILSDSHLLLHSYMPLLLSILCNNSLSDLIDYIVQLPSASKSIHSLPRFFAAPIPRSEQHAECLFLLNNLMSAYREKDRLWETTKGLLQTSLIMYQELEFLEVNLNDEKDTQNIERSCCSLM</sequence>
<dbReference type="STRING" id="45066.Lgra_3413"/>
<proteinExistence type="predicted"/>
<evidence type="ECO:0000313" key="1">
    <source>
        <dbReference type="EMBL" id="KTD05449.1"/>
    </source>
</evidence>
<keyword evidence="3" id="KW-1185">Reference proteome</keyword>